<organism evidence="1 2">
    <name type="scientific">Rangifer tarandus platyrhynchus</name>
    <name type="common">Svalbard reindeer</name>
    <dbReference type="NCBI Taxonomy" id="3082113"/>
    <lineage>
        <taxon>Eukaryota</taxon>
        <taxon>Metazoa</taxon>
        <taxon>Chordata</taxon>
        <taxon>Craniata</taxon>
        <taxon>Vertebrata</taxon>
        <taxon>Euteleostomi</taxon>
        <taxon>Mammalia</taxon>
        <taxon>Eutheria</taxon>
        <taxon>Laurasiatheria</taxon>
        <taxon>Artiodactyla</taxon>
        <taxon>Ruminantia</taxon>
        <taxon>Pecora</taxon>
        <taxon>Cervidae</taxon>
        <taxon>Odocoileinae</taxon>
        <taxon>Rangifer</taxon>
    </lineage>
</organism>
<proteinExistence type="predicted"/>
<gene>
    <name evidence="1" type="ORF">MRATA1EN22A_LOCUS9611</name>
</gene>
<dbReference type="Proteomes" id="UP001162501">
    <property type="component" value="Chromosome 2"/>
</dbReference>
<evidence type="ECO:0000313" key="1">
    <source>
        <dbReference type="EMBL" id="CAM9936165.1"/>
    </source>
</evidence>
<dbReference type="EMBL" id="OX596086">
    <property type="protein sequence ID" value="CAM9936165.1"/>
    <property type="molecule type" value="Genomic_DNA"/>
</dbReference>
<evidence type="ECO:0000313" key="2">
    <source>
        <dbReference type="Proteomes" id="UP001162501"/>
    </source>
</evidence>
<name>A0AC59YRR2_RANTA</name>
<accession>A0AC59YRR2</accession>
<reference evidence="1" key="1">
    <citation type="submission" date="2023-05" db="EMBL/GenBank/DDBJ databases">
        <authorList>
            <consortium name="ELIXIR-Norway"/>
        </authorList>
    </citation>
    <scope>NUCLEOTIDE SEQUENCE</scope>
</reference>
<protein>
    <submittedName>
        <fullName evidence="1">Uncharacterized protein</fullName>
    </submittedName>
</protein>
<reference evidence="1" key="2">
    <citation type="submission" date="2025-03" db="EMBL/GenBank/DDBJ databases">
        <authorList>
            <consortium name="ELIXIR-Norway"/>
            <consortium name="Elixir Norway"/>
        </authorList>
    </citation>
    <scope>NUCLEOTIDE SEQUENCE</scope>
</reference>
<sequence length="165" mass="17383">MAAAPPDARPAPGPGPRARAPELLRTATLHVSTDAQEPPCGPRGAGRAEPAASLEGRPLVTGVRPELGSGATSTASTSLSPPAHFDSSSVVRVVGLQPCAVTSQPEDRWNGRTKSVLGEKTEDVREQRRTGGKRKCQADKRRMLSITWDVAMAAAQDFWSGSLHP</sequence>